<name>A0AAD1AD36_9MICO</name>
<keyword evidence="4" id="KW-0812">Transmembrane</keyword>
<evidence type="ECO:0000313" key="9">
    <source>
        <dbReference type="Proteomes" id="UP000283946"/>
    </source>
</evidence>
<dbReference type="GO" id="GO:0055085">
    <property type="term" value="P:transmembrane transport"/>
    <property type="evidence" value="ECO:0007669"/>
    <property type="project" value="InterPro"/>
</dbReference>
<dbReference type="GO" id="GO:0005886">
    <property type="term" value="C:plasma membrane"/>
    <property type="evidence" value="ECO:0007669"/>
    <property type="project" value="UniProtKB-SubCell"/>
</dbReference>
<dbReference type="KEGG" id="ria:C7V51_08420"/>
<keyword evidence="6" id="KW-0472">Membrane</keyword>
<dbReference type="Pfam" id="PF00528">
    <property type="entry name" value="BPD_transp_1"/>
    <property type="match status" value="1"/>
</dbReference>
<keyword evidence="3" id="KW-1003">Cell membrane</keyword>
<dbReference type="CDD" id="cd06261">
    <property type="entry name" value="TM_PBP2"/>
    <property type="match status" value="1"/>
</dbReference>
<evidence type="ECO:0000256" key="6">
    <source>
        <dbReference type="ARBA" id="ARBA00023136"/>
    </source>
</evidence>
<protein>
    <recommendedName>
        <fullName evidence="7">ABC transmembrane type-1 domain-containing protein</fullName>
    </recommendedName>
</protein>
<evidence type="ECO:0000256" key="3">
    <source>
        <dbReference type="ARBA" id="ARBA00022475"/>
    </source>
</evidence>
<feature type="domain" description="ABC transmembrane type-1" evidence="7">
    <location>
        <begin position="102"/>
        <end position="184"/>
    </location>
</feature>
<keyword evidence="5" id="KW-1133">Transmembrane helix</keyword>
<dbReference type="EMBL" id="CP028130">
    <property type="protein sequence ID" value="AZZ55894.1"/>
    <property type="molecule type" value="Genomic_DNA"/>
</dbReference>
<dbReference type="Proteomes" id="UP000283946">
    <property type="component" value="Chromosome"/>
</dbReference>
<dbReference type="InterPro" id="IPR000515">
    <property type="entry name" value="MetI-like"/>
</dbReference>
<evidence type="ECO:0000256" key="4">
    <source>
        <dbReference type="ARBA" id="ARBA00022692"/>
    </source>
</evidence>
<evidence type="ECO:0000256" key="2">
    <source>
        <dbReference type="ARBA" id="ARBA00022448"/>
    </source>
</evidence>
<evidence type="ECO:0000256" key="5">
    <source>
        <dbReference type="ARBA" id="ARBA00022989"/>
    </source>
</evidence>
<organism evidence="8 9">
    <name type="scientific">Rathayibacter iranicus</name>
    <dbReference type="NCBI Taxonomy" id="59737"/>
    <lineage>
        <taxon>Bacteria</taxon>
        <taxon>Bacillati</taxon>
        <taxon>Actinomycetota</taxon>
        <taxon>Actinomycetes</taxon>
        <taxon>Micrococcales</taxon>
        <taxon>Microbacteriaceae</taxon>
        <taxon>Rathayibacter</taxon>
    </lineage>
</organism>
<dbReference type="InterPro" id="IPR035906">
    <property type="entry name" value="MetI-like_sf"/>
</dbReference>
<dbReference type="Gene3D" id="1.10.3720.10">
    <property type="entry name" value="MetI-like"/>
    <property type="match status" value="1"/>
</dbReference>
<keyword evidence="2" id="KW-0813">Transport</keyword>
<dbReference type="PANTHER" id="PTHR30151:SF38">
    <property type="entry name" value="ALIPHATIC SULFONATES TRANSPORT PERMEASE PROTEIN SSUC-RELATED"/>
    <property type="match status" value="1"/>
</dbReference>
<sequence length="346" mass="36845">MSTVRVAALSWVCVVVVIAAWWVASTAGLVPTDALPGPLDVARAAGTLLVDGEFVGALTASLARVLVGSIFGGHRSGARCPRGALGDGSGCDRSAAPNAPDIRDVDRRLVEVATAYRIPRAVIAVQVLLRGALPQVLTGFRFSIGIAWIALVTVEVVDTPEGPGSLLNQARQFARTEIVLVVVIVHGSAGRAAGASLLWQRPRNNPSCTYLQLIKKDGSAPWWLPGPGSTGVTSRNRQLPHLVYRPSVSARCGCPTSRRPSWPLKYAAGGNIRQLAASWGVSREAVRSALRQQHVPVRQVVLTDRQLEDAAALKTRGWSLNQLGALYGVDPKTMKARLQAQARESE</sequence>
<evidence type="ECO:0000313" key="8">
    <source>
        <dbReference type="EMBL" id="AZZ55894.1"/>
    </source>
</evidence>
<reference evidence="8 9" key="1">
    <citation type="submission" date="2018-03" db="EMBL/GenBank/DDBJ databases">
        <title>Bacteriophage NCPPB3778 and a type I-E CRISPR drive the evolution of the US Biological Select Agent, Rathayibacter toxicus.</title>
        <authorList>
            <person name="Davis E.W.II."/>
            <person name="Tabima J.F."/>
            <person name="Weisberg A.J."/>
            <person name="Dantas Lopes L."/>
            <person name="Wiseman M.S."/>
            <person name="Wiseman M.S."/>
            <person name="Pupko T."/>
            <person name="Belcher M.S."/>
            <person name="Sechler A.J."/>
            <person name="Tancos M.A."/>
            <person name="Schroeder B.K."/>
            <person name="Murray T.D."/>
            <person name="Luster D.G."/>
            <person name="Schneider W.L."/>
            <person name="Rogers E."/>
            <person name="Andreote F.D."/>
            <person name="Grunwald N.J."/>
            <person name="Putnam M.L."/>
            <person name="Chang J.H."/>
        </authorList>
    </citation>
    <scope>NUCLEOTIDE SEQUENCE [LARGE SCALE GENOMIC DNA]</scope>
    <source>
        <strain evidence="8 9">NCCPB 2253</strain>
    </source>
</reference>
<dbReference type="AlphaFoldDB" id="A0AAD1AD36"/>
<accession>A0AAD1AD36</accession>
<proteinExistence type="predicted"/>
<dbReference type="PANTHER" id="PTHR30151">
    <property type="entry name" value="ALKANE SULFONATE ABC TRANSPORTER-RELATED, MEMBRANE SUBUNIT"/>
    <property type="match status" value="1"/>
</dbReference>
<evidence type="ECO:0000259" key="7">
    <source>
        <dbReference type="Pfam" id="PF00528"/>
    </source>
</evidence>
<dbReference type="SUPFAM" id="SSF161098">
    <property type="entry name" value="MetI-like"/>
    <property type="match status" value="1"/>
</dbReference>
<gene>
    <name evidence="8" type="ORF">C7V51_08420</name>
</gene>
<comment type="subcellular location">
    <subcellularLocation>
        <location evidence="1">Cell membrane</location>
        <topology evidence="1">Multi-pass membrane protein</topology>
    </subcellularLocation>
</comment>
<evidence type="ECO:0000256" key="1">
    <source>
        <dbReference type="ARBA" id="ARBA00004651"/>
    </source>
</evidence>